<feature type="compositionally biased region" description="Basic and acidic residues" evidence="1">
    <location>
        <begin position="151"/>
        <end position="161"/>
    </location>
</feature>
<gene>
    <name evidence="2" type="ORF">ENX03_06685</name>
</gene>
<evidence type="ECO:0000256" key="1">
    <source>
        <dbReference type="SAM" id="MobiDB-lite"/>
    </source>
</evidence>
<comment type="caution">
    <text evidence="2">The sequence shown here is derived from an EMBL/GenBank/DDBJ whole genome shotgun (WGS) entry which is preliminary data.</text>
</comment>
<dbReference type="AlphaFoldDB" id="A0A7C3QWT3"/>
<sequence length="161" mass="18446">MYVEQKWKINREKNEHARTCPGFLPLDQIRGKTVLDTFPLTLPDQTRLTILLFEQGNFSVVGEKELQPAQMLPVLDAVRKDVEQHHPDFYRKLDSLAEEDRKMQVLARMENILGAIRNNVPQNPELLPSIKNLIAEMDAGLSAPGCSTGDDQERPEKRDKR</sequence>
<organism evidence="2">
    <name type="scientific">Leptospirillum ferriphilum</name>
    <dbReference type="NCBI Taxonomy" id="178606"/>
    <lineage>
        <taxon>Bacteria</taxon>
        <taxon>Pseudomonadati</taxon>
        <taxon>Nitrospirota</taxon>
        <taxon>Nitrospiria</taxon>
        <taxon>Nitrospirales</taxon>
        <taxon>Nitrospiraceae</taxon>
        <taxon>Leptospirillum</taxon>
    </lineage>
</organism>
<feature type="region of interest" description="Disordered" evidence="1">
    <location>
        <begin position="141"/>
        <end position="161"/>
    </location>
</feature>
<reference evidence="2" key="1">
    <citation type="journal article" date="2020" name="mSystems">
        <title>Genome- and Community-Level Interaction Insights into Carbon Utilization and Element Cycling Functions of Hydrothermarchaeota in Hydrothermal Sediment.</title>
        <authorList>
            <person name="Zhou Z."/>
            <person name="Liu Y."/>
            <person name="Xu W."/>
            <person name="Pan J."/>
            <person name="Luo Z.H."/>
            <person name="Li M."/>
        </authorList>
    </citation>
    <scope>NUCLEOTIDE SEQUENCE [LARGE SCALE GENOMIC DNA]</scope>
    <source>
        <strain evidence="2">SpSt-902</strain>
    </source>
</reference>
<name>A0A7C3QWT3_9BACT</name>
<protein>
    <submittedName>
        <fullName evidence="2">Uncharacterized protein</fullName>
    </submittedName>
</protein>
<evidence type="ECO:0000313" key="2">
    <source>
        <dbReference type="EMBL" id="HFT93608.1"/>
    </source>
</evidence>
<accession>A0A7C3QWT3</accession>
<dbReference type="EMBL" id="DTMM01000137">
    <property type="protein sequence ID" value="HFT93608.1"/>
    <property type="molecule type" value="Genomic_DNA"/>
</dbReference>
<proteinExistence type="predicted"/>